<feature type="transmembrane region" description="Helical" evidence="5">
    <location>
        <begin position="14"/>
        <end position="30"/>
    </location>
</feature>
<reference evidence="8 9" key="1">
    <citation type="journal article" date="2016" name="Front. Microbiol.">
        <title>Single-Cell (Meta-)Genomics of a Dimorphic Candidatus Thiomargarita nelsonii Reveals Genomic Plasticity.</title>
        <authorList>
            <person name="Flood B.E."/>
            <person name="Fliss P."/>
            <person name="Jones D.S."/>
            <person name="Dick G.J."/>
            <person name="Jain S."/>
            <person name="Kaster A.K."/>
            <person name="Winkel M."/>
            <person name="Mussmann M."/>
            <person name="Bailey J."/>
        </authorList>
    </citation>
    <scope>NUCLEOTIDE SEQUENCE [LARGE SCALE GENOMIC DNA]</scope>
    <source>
        <strain evidence="8">Hydrate Ridge</strain>
    </source>
</reference>
<feature type="transmembrane region" description="Helical" evidence="5">
    <location>
        <begin position="341"/>
        <end position="360"/>
    </location>
</feature>
<feature type="transmembrane region" description="Helical" evidence="5">
    <location>
        <begin position="270"/>
        <end position="296"/>
    </location>
</feature>
<keyword evidence="9" id="KW-1185">Reference proteome</keyword>
<dbReference type="InterPro" id="IPR010096">
    <property type="entry name" value="NADH-Q_OxRdtase_suN/2"/>
</dbReference>
<evidence type="ECO:0000256" key="2">
    <source>
        <dbReference type="ARBA" id="ARBA00022692"/>
    </source>
</evidence>
<feature type="transmembrane region" description="Helical" evidence="5">
    <location>
        <begin position="161"/>
        <end position="182"/>
    </location>
</feature>
<keyword evidence="5" id="KW-0874">Quinone</keyword>
<dbReference type="EC" id="7.1.1.-" evidence="5"/>
<accession>A0A0A6P445</accession>
<feature type="transmembrane region" description="Helical" evidence="5">
    <location>
        <begin position="105"/>
        <end position="124"/>
    </location>
</feature>
<keyword evidence="5" id="KW-1003">Cell membrane</keyword>
<dbReference type="AlphaFoldDB" id="A0A0A6P445"/>
<gene>
    <name evidence="5" type="primary">nuoN</name>
    <name evidence="8" type="ORF">PN36_24480</name>
</gene>
<keyword evidence="5" id="KW-0830">Ubiquinone</keyword>
<feature type="transmembrane region" description="Helical" evidence="5">
    <location>
        <begin position="395"/>
        <end position="416"/>
    </location>
</feature>
<dbReference type="HAMAP" id="MF_00445">
    <property type="entry name" value="NDH1_NuoN_1"/>
    <property type="match status" value="1"/>
</dbReference>
<feature type="domain" description="NADH:quinone oxidoreductase/Mrp antiporter transmembrane" evidence="7">
    <location>
        <begin position="234"/>
        <end position="486"/>
    </location>
</feature>
<evidence type="ECO:0000256" key="4">
    <source>
        <dbReference type="ARBA" id="ARBA00023136"/>
    </source>
</evidence>
<name>A0A0A6P445_9GAMM</name>
<dbReference type="Proteomes" id="UP000030428">
    <property type="component" value="Unassembled WGS sequence"/>
</dbReference>
<dbReference type="EMBL" id="JSZA02000128">
    <property type="protein sequence ID" value="KHD05523.1"/>
    <property type="molecule type" value="Genomic_DNA"/>
</dbReference>
<proteinExistence type="inferred from homology"/>
<keyword evidence="4 5" id="KW-0472">Membrane</keyword>
<keyword evidence="2 5" id="KW-0812">Transmembrane</keyword>
<protein>
    <recommendedName>
        <fullName evidence="5">NADH-quinone oxidoreductase subunit N</fullName>
        <ecNumber evidence="5">7.1.1.-</ecNumber>
    </recommendedName>
    <alternativeName>
        <fullName evidence="5">NADH dehydrogenase I subunit N</fullName>
    </alternativeName>
    <alternativeName>
        <fullName evidence="5">NDH-1 subunit N</fullName>
    </alternativeName>
</protein>
<dbReference type="PANTHER" id="PTHR22773">
    <property type="entry name" value="NADH DEHYDROGENASE"/>
    <property type="match status" value="1"/>
</dbReference>
<comment type="caution">
    <text evidence="8">The sequence shown here is derived from an EMBL/GenBank/DDBJ whole genome shotgun (WGS) entry which is preliminary data.</text>
</comment>
<comment type="similarity">
    <text evidence="5">Belongs to the complex I subunit 2 family.</text>
</comment>
<keyword evidence="3 5" id="KW-1133">Transmembrane helix</keyword>
<feature type="transmembrane region" description="Helical" evidence="5">
    <location>
        <begin position="308"/>
        <end position="329"/>
    </location>
</feature>
<keyword evidence="5" id="KW-0813">Transport</keyword>
<feature type="transmembrane region" description="Helical" evidence="5">
    <location>
        <begin position="130"/>
        <end position="149"/>
    </location>
</feature>
<dbReference type="GO" id="GO:0042773">
    <property type="term" value="P:ATP synthesis coupled electron transport"/>
    <property type="evidence" value="ECO:0007669"/>
    <property type="project" value="InterPro"/>
</dbReference>
<evidence type="ECO:0000256" key="3">
    <source>
        <dbReference type="ARBA" id="ARBA00022989"/>
    </source>
</evidence>
<keyword evidence="5" id="KW-0520">NAD</keyword>
<organism evidence="8 9">
    <name type="scientific">Candidatus Thiomargarita nelsonii</name>
    <dbReference type="NCBI Taxonomy" id="1003181"/>
    <lineage>
        <taxon>Bacteria</taxon>
        <taxon>Pseudomonadati</taxon>
        <taxon>Pseudomonadota</taxon>
        <taxon>Gammaproteobacteria</taxon>
        <taxon>Thiotrichales</taxon>
        <taxon>Thiotrichaceae</taxon>
        <taxon>Thiomargarita</taxon>
    </lineage>
</organism>
<dbReference type="NCBIfam" id="TIGR01770">
    <property type="entry name" value="NDH_I_N"/>
    <property type="match status" value="1"/>
</dbReference>
<dbReference type="GO" id="GO:0050136">
    <property type="term" value="F:NADH dehydrogenase (quinone) (non-electrogenic) activity"/>
    <property type="evidence" value="ECO:0007669"/>
    <property type="project" value="UniProtKB-UniRule"/>
</dbReference>
<feature type="transmembrane region" description="Helical" evidence="5">
    <location>
        <begin position="472"/>
        <end position="492"/>
    </location>
</feature>
<sequence>MTAQLNMAGLLPEILLLTMACIILAIDAYLPKNLRHLTYQLSQGTLIGTALLLLATAPDQRVLAMNDMFVNDPMSVVLKLFILLIVFVAFIYSQDYLRDRKLFKGEYFVIGLFAVLGMMIMVSAHSLLTVYLGLELLSLSLYTMVAMHRESHKASEAAMKYFILGALASGMLLYGMSMLYGITGTLDLTELAQTIRQIADDHTVLAALTQSLSDVYNENIAVIVIGQHLNENAANSTTLTAIAQILAENSDNSAALAAINPIIDQTLQQYTILLFGLVFIIVGLAFKLGAVPFHLWIPDIYQGAPTAVTLFIASAPKIAAFAMLMRLLVDGMQNLHADWQDMLILLSILSMAIGNIIAIAQTNIKRMLAYSTIAHVGYLMLGIIAGTQAGYAASMFYVLVYALMTLGAFGMILLLSRAGFEAEQLDDFKGLNERNSWYAALMLILMLSMAGVPPMVGFWAKWSVLTQVIQAGFVWLAVVAVIFAIIGAFYYLRVIKLMYFDKPEDTTPIEAGMDMRVALSANALIILLLGLMPQTLMVVCLGALGVA</sequence>
<comment type="catalytic activity">
    <reaction evidence="5">
        <text>a quinone + NADH + 5 H(+)(in) = a quinol + NAD(+) + 4 H(+)(out)</text>
        <dbReference type="Rhea" id="RHEA:57888"/>
        <dbReference type="ChEBI" id="CHEBI:15378"/>
        <dbReference type="ChEBI" id="CHEBI:24646"/>
        <dbReference type="ChEBI" id="CHEBI:57540"/>
        <dbReference type="ChEBI" id="CHEBI:57945"/>
        <dbReference type="ChEBI" id="CHEBI:132124"/>
    </reaction>
</comment>
<feature type="transmembrane region" description="Helical" evidence="5">
    <location>
        <begin position="437"/>
        <end position="460"/>
    </location>
</feature>
<dbReference type="GO" id="GO:0048038">
    <property type="term" value="F:quinone binding"/>
    <property type="evidence" value="ECO:0007669"/>
    <property type="project" value="UniProtKB-KW"/>
</dbReference>
<comment type="subcellular location">
    <subcellularLocation>
        <location evidence="5">Cell membrane</location>
        <topology evidence="5">Multi-pass membrane protein</topology>
    </subcellularLocation>
    <subcellularLocation>
        <location evidence="1">Endomembrane system</location>
        <topology evidence="1">Multi-pass membrane protein</topology>
    </subcellularLocation>
    <subcellularLocation>
        <location evidence="6">Membrane</location>
        <topology evidence="6">Multi-pass membrane protein</topology>
    </subcellularLocation>
</comment>
<evidence type="ECO:0000256" key="5">
    <source>
        <dbReference type="HAMAP-Rule" id="MF_00445"/>
    </source>
</evidence>
<comment type="subunit">
    <text evidence="5">NDH-1 is composed of 14 different subunits. Subunits NuoA, H, J, K, L, M, N constitute the membrane sector of the complex.</text>
</comment>
<evidence type="ECO:0000259" key="7">
    <source>
        <dbReference type="Pfam" id="PF00361"/>
    </source>
</evidence>
<dbReference type="InterPro" id="IPR001750">
    <property type="entry name" value="ND/Mrp_TM"/>
</dbReference>
<feature type="transmembrane region" description="Helical" evidence="5">
    <location>
        <begin position="523"/>
        <end position="546"/>
    </location>
</feature>
<dbReference type="GO" id="GO:0012505">
    <property type="term" value="C:endomembrane system"/>
    <property type="evidence" value="ECO:0007669"/>
    <property type="project" value="UniProtKB-SubCell"/>
</dbReference>
<feature type="transmembrane region" description="Helical" evidence="5">
    <location>
        <begin position="367"/>
        <end position="389"/>
    </location>
</feature>
<keyword evidence="5" id="KW-1278">Translocase</keyword>
<evidence type="ECO:0000313" key="8">
    <source>
        <dbReference type="EMBL" id="KHD05523.1"/>
    </source>
</evidence>
<feature type="domain" description="NADH:quinone oxidoreductase/Mrp antiporter transmembrane" evidence="7">
    <location>
        <begin position="124"/>
        <end position="205"/>
    </location>
</feature>
<comment type="function">
    <text evidence="5">NDH-1 shuttles electrons from NADH, via FMN and iron-sulfur (Fe-S) centers, to quinones in the respiratory chain. The immediate electron acceptor for the enzyme in this species is believed to be ubiquinone. Couples the redox reaction to proton translocation (for every two electrons transferred, four hydrogen ions are translocated across the cytoplasmic membrane), and thus conserves the redox energy in a proton gradient.</text>
</comment>
<dbReference type="Pfam" id="PF00361">
    <property type="entry name" value="Proton_antipo_M"/>
    <property type="match status" value="2"/>
</dbReference>
<evidence type="ECO:0000256" key="1">
    <source>
        <dbReference type="ARBA" id="ARBA00004127"/>
    </source>
</evidence>
<evidence type="ECO:0000256" key="6">
    <source>
        <dbReference type="RuleBase" id="RU000320"/>
    </source>
</evidence>
<evidence type="ECO:0000313" key="9">
    <source>
        <dbReference type="Proteomes" id="UP000030428"/>
    </source>
</evidence>
<feature type="transmembrane region" description="Helical" evidence="5">
    <location>
        <begin position="76"/>
        <end position="93"/>
    </location>
</feature>
<dbReference type="GO" id="GO:0005886">
    <property type="term" value="C:plasma membrane"/>
    <property type="evidence" value="ECO:0007669"/>
    <property type="project" value="UniProtKB-SubCell"/>
</dbReference>
<dbReference type="GO" id="GO:0008137">
    <property type="term" value="F:NADH dehydrogenase (ubiquinone) activity"/>
    <property type="evidence" value="ECO:0007669"/>
    <property type="project" value="InterPro"/>
</dbReference>